<gene>
    <name evidence="2" type="primary">Hypp1483</name>
    <name evidence="2" type="ORF">BLAG_LOCUS14335</name>
</gene>
<dbReference type="Proteomes" id="UP000838412">
    <property type="component" value="Chromosome 2"/>
</dbReference>
<dbReference type="EMBL" id="OV696687">
    <property type="protein sequence ID" value="CAH1255183.1"/>
    <property type="molecule type" value="Genomic_DNA"/>
</dbReference>
<dbReference type="AlphaFoldDB" id="A0A8J9ZJM5"/>
<feature type="region of interest" description="Disordered" evidence="1">
    <location>
        <begin position="76"/>
        <end position="103"/>
    </location>
</feature>
<protein>
    <submittedName>
        <fullName evidence="2">Hypp1483 protein</fullName>
    </submittedName>
</protein>
<organism evidence="2 3">
    <name type="scientific">Branchiostoma lanceolatum</name>
    <name type="common">Common lancelet</name>
    <name type="synonym">Amphioxus lanceolatum</name>
    <dbReference type="NCBI Taxonomy" id="7740"/>
    <lineage>
        <taxon>Eukaryota</taxon>
        <taxon>Metazoa</taxon>
        <taxon>Chordata</taxon>
        <taxon>Cephalochordata</taxon>
        <taxon>Leptocardii</taxon>
        <taxon>Amphioxiformes</taxon>
        <taxon>Branchiostomatidae</taxon>
        <taxon>Branchiostoma</taxon>
    </lineage>
</organism>
<sequence>MLEKDTGTGDDDDDVCTGKRLGVLEKVQKDVKKVEEEAAWELAMEELDNLAEVLKGEAEGQLQEDTGLFQKKEESELQLDGEAAEMEETGGGLEEEEEENDGGLVMEKLKDLEDELDVLKEDLQQG</sequence>
<proteinExistence type="predicted"/>
<reference evidence="2" key="1">
    <citation type="submission" date="2022-01" db="EMBL/GenBank/DDBJ databases">
        <authorList>
            <person name="Braso-Vives M."/>
        </authorList>
    </citation>
    <scope>NUCLEOTIDE SEQUENCE</scope>
</reference>
<evidence type="ECO:0000256" key="1">
    <source>
        <dbReference type="SAM" id="MobiDB-lite"/>
    </source>
</evidence>
<evidence type="ECO:0000313" key="2">
    <source>
        <dbReference type="EMBL" id="CAH1255183.1"/>
    </source>
</evidence>
<feature type="compositionally biased region" description="Acidic residues" evidence="1">
    <location>
        <begin position="76"/>
        <end position="101"/>
    </location>
</feature>
<name>A0A8J9ZJM5_BRALA</name>
<keyword evidence="3" id="KW-1185">Reference proteome</keyword>
<accession>A0A8J9ZJM5</accession>
<evidence type="ECO:0000313" key="3">
    <source>
        <dbReference type="Proteomes" id="UP000838412"/>
    </source>
</evidence>